<comment type="caution">
    <text evidence="1">The sequence shown here is derived from an EMBL/GenBank/DDBJ whole genome shotgun (WGS) entry which is preliminary data.</text>
</comment>
<organism evidence="1 2">
    <name type="scientific">Phlebia brevispora</name>
    <dbReference type="NCBI Taxonomy" id="194682"/>
    <lineage>
        <taxon>Eukaryota</taxon>
        <taxon>Fungi</taxon>
        <taxon>Dikarya</taxon>
        <taxon>Basidiomycota</taxon>
        <taxon>Agaricomycotina</taxon>
        <taxon>Agaricomycetes</taxon>
        <taxon>Polyporales</taxon>
        <taxon>Meruliaceae</taxon>
        <taxon>Phlebia</taxon>
    </lineage>
</organism>
<evidence type="ECO:0000313" key="2">
    <source>
        <dbReference type="Proteomes" id="UP001148662"/>
    </source>
</evidence>
<keyword evidence="2" id="KW-1185">Reference proteome</keyword>
<dbReference type="EMBL" id="JANHOG010002254">
    <property type="protein sequence ID" value="KAJ3525347.1"/>
    <property type="molecule type" value="Genomic_DNA"/>
</dbReference>
<proteinExistence type="predicted"/>
<sequence>MPRGPDSHESRCDYLSFSFTFDPNHDGPPPIITLPYVSYLRPDVEESDDTQVLLASNFGGTLQIHPNNRRFPSAPAAEDDTSPAATTNRARSPSSGADFAQSGTRTTSAEPEPEVPRVDFVDGPITRKIRSTDIRYAWFKSCGESLIPRPPALPAHTNLEINDVFVYETRTRDKHQFWCCDQVEPEVVWTPIREGDVRVLEGETRAFVLTPTRQVSWVRESSLGGKYRHKRPN</sequence>
<protein>
    <submittedName>
        <fullName evidence="1">Uncharacterized protein</fullName>
    </submittedName>
</protein>
<dbReference type="Proteomes" id="UP001148662">
    <property type="component" value="Unassembled WGS sequence"/>
</dbReference>
<reference evidence="1" key="1">
    <citation type="submission" date="2022-07" db="EMBL/GenBank/DDBJ databases">
        <title>Genome Sequence of Phlebia brevispora.</title>
        <authorList>
            <person name="Buettner E."/>
        </authorList>
    </citation>
    <scope>NUCLEOTIDE SEQUENCE</scope>
    <source>
        <strain evidence="1">MPL23</strain>
    </source>
</reference>
<name>A0ACC1RUF8_9APHY</name>
<evidence type="ECO:0000313" key="1">
    <source>
        <dbReference type="EMBL" id="KAJ3525347.1"/>
    </source>
</evidence>
<accession>A0ACC1RUF8</accession>
<gene>
    <name evidence="1" type="ORF">NM688_g8414</name>
</gene>